<dbReference type="HOGENOM" id="CLU_3401933_0_0_9"/>
<accession>Q73BX9</accession>
<gene>
    <name evidence="1" type="ordered locus">BCE_1289</name>
</gene>
<evidence type="ECO:0000313" key="1">
    <source>
        <dbReference type="EMBL" id="AAS40218.1"/>
    </source>
</evidence>
<dbReference type="Proteomes" id="UP000002527">
    <property type="component" value="Chromosome"/>
</dbReference>
<dbReference type="KEGG" id="bca:BCE_1289"/>
<protein>
    <submittedName>
        <fullName evidence="1">Uncharacterized protein</fullName>
    </submittedName>
</protein>
<dbReference type="EMBL" id="AE017194">
    <property type="protein sequence ID" value="AAS40218.1"/>
    <property type="molecule type" value="Genomic_DNA"/>
</dbReference>
<name>Q73BX9_BACC1</name>
<organism evidence="1 2">
    <name type="scientific">Bacillus cereus (strain ATCC 10987 / NRS 248)</name>
    <dbReference type="NCBI Taxonomy" id="222523"/>
    <lineage>
        <taxon>Bacteria</taxon>
        <taxon>Bacillati</taxon>
        <taxon>Bacillota</taxon>
        <taxon>Bacilli</taxon>
        <taxon>Bacillales</taxon>
        <taxon>Bacillaceae</taxon>
        <taxon>Bacillus</taxon>
        <taxon>Bacillus cereus group</taxon>
    </lineage>
</organism>
<sequence>MKKEYRKIFVDFSTQICIPFIHYKRVLLYV</sequence>
<proteinExistence type="predicted"/>
<evidence type="ECO:0000313" key="2">
    <source>
        <dbReference type="Proteomes" id="UP000002527"/>
    </source>
</evidence>
<dbReference type="AlphaFoldDB" id="Q73BX9"/>
<reference evidence="1 2" key="1">
    <citation type="journal article" date="2004" name="Nucleic Acids Res.">
        <title>The genome sequence of Bacillus cereus ATCC 10987 reveals metabolic adaptations and a large plasmid related to Bacillus anthracis pXO1.</title>
        <authorList>
            <person name="Rasko D.A."/>
            <person name="Ravel J."/>
            <person name="Okstad O.A."/>
            <person name="Helgason E."/>
            <person name="Cer R.Z."/>
            <person name="Jiang L."/>
            <person name="Shores K.A."/>
            <person name="Fouts D.E."/>
            <person name="Tourasse N.J."/>
            <person name="Angiuoli S.V."/>
            <person name="Kolonay J."/>
            <person name="Nelson W.C."/>
            <person name="Kolsto A.-B."/>
            <person name="Fraser C.M."/>
            <person name="Read T.D."/>
        </authorList>
    </citation>
    <scope>NUCLEOTIDE SEQUENCE [LARGE SCALE GENOMIC DNA]</scope>
    <source>
        <strain evidence="2">ATCC 10987 / NRS 248</strain>
    </source>
</reference>